<organism evidence="1 2">
    <name type="scientific">Bifidobacterium jacchi</name>
    <dbReference type="NCBI Taxonomy" id="2490545"/>
    <lineage>
        <taxon>Bacteria</taxon>
        <taxon>Bacillati</taxon>
        <taxon>Actinomycetota</taxon>
        <taxon>Actinomycetes</taxon>
        <taxon>Bifidobacteriales</taxon>
        <taxon>Bifidobacteriaceae</taxon>
        <taxon>Bifidobacterium</taxon>
    </lineage>
</organism>
<keyword evidence="2" id="KW-1185">Reference proteome</keyword>
<reference evidence="1 2" key="1">
    <citation type="journal article" date="2019" name="Int. J. Syst. Evol. Microbiol.">
        <title>Bifidobacterium jacchi sp. nov., isolated from the faeces of a baby common marmoset (Callithrix jacchus).</title>
        <authorList>
            <person name="Modesto M."/>
            <person name="Watanabe K."/>
            <person name="Arita M."/>
            <person name="Satti M."/>
            <person name="Oki K."/>
            <person name="Sciavilla P."/>
            <person name="Patavino C."/>
            <person name="Camma C."/>
            <person name="Michelini S."/>
            <person name="Sgorbati B."/>
            <person name="Mattarelli P."/>
        </authorList>
    </citation>
    <scope>NUCLEOTIDE SEQUENCE [LARGE SCALE GENOMIC DNA]</scope>
    <source>
        <strain evidence="1 2">MRM 9.3</strain>
    </source>
</reference>
<proteinExistence type="predicted"/>
<evidence type="ECO:0000313" key="2">
    <source>
        <dbReference type="Proteomes" id="UP000326336"/>
    </source>
</evidence>
<accession>A0A5N5RE73</accession>
<evidence type="ECO:0008006" key="3">
    <source>
        <dbReference type="Google" id="ProtNLM"/>
    </source>
</evidence>
<gene>
    <name evidence="1" type="ORF">EHS19_10380</name>
</gene>
<dbReference type="Proteomes" id="UP000326336">
    <property type="component" value="Unassembled WGS sequence"/>
</dbReference>
<sequence>MRKHEGVSRLLREAELNRRCAIGDGGSLYHAMRRRVQSLELVSPYPNLFADRAYWQALDVDERHWHVVGALAICHPQWTFAGLSAACIYGYQHAHTLHDGTVHIASTGGICRKGPPRLHRTYMSRIPRCRYRGVSVTSPARTLVDCASMPFANALAIYDSALRSGSVTVDDIATEALLSNRDESPVRLLLQHADPKSENGGESLSRGKIIDCGFATPQLQIEFPNPDNPDMPYRVDFCWRLHDGRIIAAEYDGMAKYADVSNANRASLQAKLDYERRRERHLRERGVMVVHLFYEDVINTARLEAKLLAVGVPKVR</sequence>
<evidence type="ECO:0000313" key="1">
    <source>
        <dbReference type="EMBL" id="KAB5603490.1"/>
    </source>
</evidence>
<dbReference type="OrthoDB" id="3172126at2"/>
<dbReference type="AlphaFoldDB" id="A0A5N5RE73"/>
<comment type="caution">
    <text evidence="1">The sequence shown here is derived from an EMBL/GenBank/DDBJ whole genome shotgun (WGS) entry which is preliminary data.</text>
</comment>
<name>A0A5N5RE73_9BIFI</name>
<protein>
    <recommendedName>
        <fullName evidence="3">CTP synthase</fullName>
    </recommendedName>
</protein>
<dbReference type="EMBL" id="RQSP01000080">
    <property type="protein sequence ID" value="KAB5603490.1"/>
    <property type="molecule type" value="Genomic_DNA"/>
</dbReference>